<accession>A0ACA9L762</accession>
<sequence length="171" mass="20287">MSEHLNRKALKKRKSKENETLINVKNILPFVSLNLNKDTSQLLCGSGSDDNFSHNEVEQTMKSLLQKYWERPNELENILLHQLYLKYRFYNSGWSIYKNENIIHIWPQPSPECNGSYWEDFCYIKVLLHQHIMKIDNDLTDLLDSSVNNVEAEFSNKNDDQLDDEEYENEI</sequence>
<gene>
    <name evidence="1" type="ORF">RPERSI_LOCUS2157</name>
</gene>
<organism evidence="1 2">
    <name type="scientific">Racocetra persica</name>
    <dbReference type="NCBI Taxonomy" id="160502"/>
    <lineage>
        <taxon>Eukaryota</taxon>
        <taxon>Fungi</taxon>
        <taxon>Fungi incertae sedis</taxon>
        <taxon>Mucoromycota</taxon>
        <taxon>Glomeromycotina</taxon>
        <taxon>Glomeromycetes</taxon>
        <taxon>Diversisporales</taxon>
        <taxon>Gigasporaceae</taxon>
        <taxon>Racocetra</taxon>
    </lineage>
</organism>
<proteinExistence type="predicted"/>
<comment type="caution">
    <text evidence="1">The sequence shown here is derived from an EMBL/GenBank/DDBJ whole genome shotgun (WGS) entry which is preliminary data.</text>
</comment>
<dbReference type="EMBL" id="CAJVQC010002267">
    <property type="protein sequence ID" value="CAG8508660.1"/>
    <property type="molecule type" value="Genomic_DNA"/>
</dbReference>
<name>A0ACA9L762_9GLOM</name>
<dbReference type="Proteomes" id="UP000789920">
    <property type="component" value="Unassembled WGS sequence"/>
</dbReference>
<keyword evidence="2" id="KW-1185">Reference proteome</keyword>
<protein>
    <submittedName>
        <fullName evidence="1">26722_t:CDS:1</fullName>
    </submittedName>
</protein>
<reference evidence="1" key="1">
    <citation type="submission" date="2021-06" db="EMBL/GenBank/DDBJ databases">
        <authorList>
            <person name="Kallberg Y."/>
            <person name="Tangrot J."/>
            <person name="Rosling A."/>
        </authorList>
    </citation>
    <scope>NUCLEOTIDE SEQUENCE</scope>
    <source>
        <strain evidence="1">MA461A</strain>
    </source>
</reference>
<evidence type="ECO:0000313" key="1">
    <source>
        <dbReference type="EMBL" id="CAG8508660.1"/>
    </source>
</evidence>
<evidence type="ECO:0000313" key="2">
    <source>
        <dbReference type="Proteomes" id="UP000789920"/>
    </source>
</evidence>